<accession>A0A3N0XVL9</accession>
<evidence type="ECO:0000313" key="1">
    <source>
        <dbReference type="EMBL" id="ROJ78775.1"/>
    </source>
</evidence>
<dbReference type="EMBL" id="RJVU01059333">
    <property type="protein sequence ID" value="ROJ78775.1"/>
    <property type="molecule type" value="Genomic_DNA"/>
</dbReference>
<keyword evidence="2" id="KW-1185">Reference proteome</keyword>
<gene>
    <name evidence="1" type="ORF">DPX16_15300</name>
</gene>
<evidence type="ECO:0000313" key="2">
    <source>
        <dbReference type="Proteomes" id="UP000281406"/>
    </source>
</evidence>
<sequence length="55" mass="6130">MTIISDNWRFTGSQKAKDLDCGVTTESEIYRRVLAPTRVQPGRGGRHPEVLEVTG</sequence>
<reference evidence="1 2" key="1">
    <citation type="submission" date="2018-10" db="EMBL/GenBank/DDBJ databases">
        <title>Genome assembly for a Yunnan-Guizhou Plateau 3E fish, Anabarilius grahami (Regan), and its evolutionary and genetic applications.</title>
        <authorList>
            <person name="Jiang W."/>
        </authorList>
    </citation>
    <scope>NUCLEOTIDE SEQUENCE [LARGE SCALE GENOMIC DNA]</scope>
    <source>
        <strain evidence="1">AG-KIZ</strain>
        <tissue evidence="1">Muscle</tissue>
    </source>
</reference>
<name>A0A3N0XVL9_ANAGA</name>
<proteinExistence type="predicted"/>
<dbReference type="Proteomes" id="UP000281406">
    <property type="component" value="Unassembled WGS sequence"/>
</dbReference>
<organism evidence="1 2">
    <name type="scientific">Anabarilius grahami</name>
    <name type="common">Kanglang fish</name>
    <name type="synonym">Barilius grahami</name>
    <dbReference type="NCBI Taxonomy" id="495550"/>
    <lineage>
        <taxon>Eukaryota</taxon>
        <taxon>Metazoa</taxon>
        <taxon>Chordata</taxon>
        <taxon>Craniata</taxon>
        <taxon>Vertebrata</taxon>
        <taxon>Euteleostomi</taxon>
        <taxon>Actinopterygii</taxon>
        <taxon>Neopterygii</taxon>
        <taxon>Teleostei</taxon>
        <taxon>Ostariophysi</taxon>
        <taxon>Cypriniformes</taxon>
        <taxon>Xenocyprididae</taxon>
        <taxon>Xenocypridinae</taxon>
        <taxon>Xenocypridinae incertae sedis</taxon>
        <taxon>Anabarilius</taxon>
    </lineage>
</organism>
<protein>
    <submittedName>
        <fullName evidence="1">Uncharacterized protein</fullName>
    </submittedName>
</protein>
<dbReference type="AlphaFoldDB" id="A0A3N0XVL9"/>
<comment type="caution">
    <text evidence="1">The sequence shown here is derived from an EMBL/GenBank/DDBJ whole genome shotgun (WGS) entry which is preliminary data.</text>
</comment>